<feature type="transmembrane region" description="Helical" evidence="10">
    <location>
        <begin position="170"/>
        <end position="199"/>
    </location>
</feature>
<keyword evidence="8" id="KW-0961">Cell wall biogenesis/degradation</keyword>
<proteinExistence type="inferred from homology"/>
<evidence type="ECO:0000256" key="4">
    <source>
        <dbReference type="ARBA" id="ARBA00022968"/>
    </source>
</evidence>
<accession>A0ABR0K506</accession>
<comment type="caution">
    <text evidence="12">The sequence shown here is derived from an EMBL/GenBank/DDBJ whole genome shotgun (WGS) entry which is preliminary data.</text>
</comment>
<evidence type="ECO:0000256" key="8">
    <source>
        <dbReference type="ARBA" id="ARBA00023316"/>
    </source>
</evidence>
<feature type="compositionally biased region" description="Low complexity" evidence="9">
    <location>
        <begin position="72"/>
        <end position="94"/>
    </location>
</feature>
<dbReference type="InterPro" id="IPR013320">
    <property type="entry name" value="ConA-like_dom_sf"/>
</dbReference>
<evidence type="ECO:0000256" key="6">
    <source>
        <dbReference type="ARBA" id="ARBA00023136"/>
    </source>
</evidence>
<dbReference type="InterPro" id="IPR000757">
    <property type="entry name" value="Beta-glucanase-like"/>
</dbReference>
<dbReference type="Proteomes" id="UP001345013">
    <property type="component" value="Unassembled WGS sequence"/>
</dbReference>
<feature type="compositionally biased region" description="Polar residues" evidence="9">
    <location>
        <begin position="18"/>
        <end position="51"/>
    </location>
</feature>
<evidence type="ECO:0000256" key="2">
    <source>
        <dbReference type="ARBA" id="ARBA00010962"/>
    </source>
</evidence>
<dbReference type="Pfam" id="PF03935">
    <property type="entry name" value="SKN1_KRE6_Sbg1"/>
    <property type="match status" value="1"/>
</dbReference>
<gene>
    <name evidence="12" type="primary">KRE6</name>
    <name evidence="12" type="ORF">LTR24_006736</name>
</gene>
<protein>
    <submittedName>
        <fullName evidence="12">Beta-glucan synthesis-associated protein</fullName>
    </submittedName>
</protein>
<keyword evidence="5 10" id="KW-1133">Transmembrane helix</keyword>
<evidence type="ECO:0000313" key="13">
    <source>
        <dbReference type="Proteomes" id="UP001345013"/>
    </source>
</evidence>
<dbReference type="PANTHER" id="PTHR31361:SF1">
    <property type="entry name" value="BETA-GLUCAN SYNTHESIS-ASSOCIATED PROTEIN KRE6-RELATED"/>
    <property type="match status" value="1"/>
</dbReference>
<keyword evidence="6 10" id="KW-0472">Membrane</keyword>
<evidence type="ECO:0000256" key="9">
    <source>
        <dbReference type="SAM" id="MobiDB-lite"/>
    </source>
</evidence>
<evidence type="ECO:0000259" key="11">
    <source>
        <dbReference type="PROSITE" id="PS51762"/>
    </source>
</evidence>
<feature type="region of interest" description="Disordered" evidence="9">
    <location>
        <begin position="1"/>
        <end position="121"/>
    </location>
</feature>
<dbReference type="PROSITE" id="PS51762">
    <property type="entry name" value="GH16_2"/>
    <property type="match status" value="1"/>
</dbReference>
<dbReference type="PANTHER" id="PTHR31361">
    <property type="entry name" value="BETA-GLUCAN SYNTHESIS-ASSOCIATED PROTEIN KRE6-RELATED"/>
    <property type="match status" value="1"/>
</dbReference>
<evidence type="ECO:0000256" key="1">
    <source>
        <dbReference type="ARBA" id="ARBA00004606"/>
    </source>
</evidence>
<evidence type="ECO:0000256" key="5">
    <source>
        <dbReference type="ARBA" id="ARBA00022989"/>
    </source>
</evidence>
<comment type="subcellular location">
    <subcellularLocation>
        <location evidence="1">Membrane</location>
        <topology evidence="1">Single-pass type II membrane protein</topology>
    </subcellularLocation>
</comment>
<dbReference type="SUPFAM" id="SSF49899">
    <property type="entry name" value="Concanavalin A-like lectins/glucanases"/>
    <property type="match status" value="1"/>
</dbReference>
<reference evidence="12 13" key="1">
    <citation type="submission" date="2023-08" db="EMBL/GenBank/DDBJ databases">
        <title>Black Yeasts Isolated from many extreme environments.</title>
        <authorList>
            <person name="Coleine C."/>
            <person name="Stajich J.E."/>
            <person name="Selbmann L."/>
        </authorList>
    </citation>
    <scope>NUCLEOTIDE SEQUENCE [LARGE SCALE GENOMIC DNA]</scope>
    <source>
        <strain evidence="12 13">CCFEE 5885</strain>
    </source>
</reference>
<evidence type="ECO:0000313" key="12">
    <source>
        <dbReference type="EMBL" id="KAK5087385.1"/>
    </source>
</evidence>
<keyword evidence="4" id="KW-0735">Signal-anchor</keyword>
<dbReference type="Gene3D" id="2.60.120.200">
    <property type="match status" value="2"/>
</dbReference>
<sequence>MGSTTGPRGPKVPPHIRLNSQPEDLSTTDLSGQSRSLTRPRNSNNPFLTEQSPDRLVPPSRGRTKPFRDESPAPSSPASPAFSTFSSRRSSWESSDSRGLDNPFADSRPGSRDGSDEDVNTQTVSEKYNILPLAGAGLLLYPEDIEKDDDLHNPDGEETRDCDIFTKRGFVNVGGLVVITIGLLILFIGYPALYVFLLVACCANTDLNSTFIRKFTVVTDPCKNNTNCLNVGKVPLLQNVRSGMIDPDTPKSAYTKKDYHGNTWKLVFSDEFTKPGRTFYDGDDPYMQAMDIWYGVTIDLEWYDPDAVTTNDGVMEIRFDAFQNHNLNYRSGMVQTWNKLCMKGGRLEASLSLPGRGDTVGFWPGLWTLGNLGRPGFAATTEGMWPYSYDDVCDAGITPNQSSPDGLSWLPGMRLPACTCSGEDHPSPGKSRSAPEIDVLEATNAPFDAAGNVIGHVSQSYQVAPFDVWYYPNYEFVEVYDYSITQVNVYRGGPYQQAVSALTNLNNGWYDGNQYQTYAFEYKPGASGDVTWFVGDQPTWRVTGQSLGPNGNVGQRILPEEPMSIIMNFGMSDGFSAINFTGLAPLFPATMRIDNMRIYQDPSNDNMAMSCDPPGYETTGYINSHKPAYYNQNLTSWEKANYAWPKNSLMDGCKT</sequence>
<feature type="domain" description="GH16" evidence="11">
    <location>
        <begin position="257"/>
        <end position="604"/>
    </location>
</feature>
<name>A0ABR0K506_9EURO</name>
<keyword evidence="3 10" id="KW-0812">Transmembrane</keyword>
<dbReference type="EMBL" id="JAVRRG010000091">
    <property type="protein sequence ID" value="KAK5087385.1"/>
    <property type="molecule type" value="Genomic_DNA"/>
</dbReference>
<evidence type="ECO:0000256" key="3">
    <source>
        <dbReference type="ARBA" id="ARBA00022692"/>
    </source>
</evidence>
<dbReference type="InterPro" id="IPR005629">
    <property type="entry name" value="Skn1/Kre6/Sbg1"/>
</dbReference>
<evidence type="ECO:0000256" key="7">
    <source>
        <dbReference type="ARBA" id="ARBA00023180"/>
    </source>
</evidence>
<keyword evidence="7" id="KW-0325">Glycoprotein</keyword>
<evidence type="ECO:0000256" key="10">
    <source>
        <dbReference type="SAM" id="Phobius"/>
    </source>
</evidence>
<organism evidence="12 13">
    <name type="scientific">Lithohypha guttulata</name>
    <dbReference type="NCBI Taxonomy" id="1690604"/>
    <lineage>
        <taxon>Eukaryota</taxon>
        <taxon>Fungi</taxon>
        <taxon>Dikarya</taxon>
        <taxon>Ascomycota</taxon>
        <taxon>Pezizomycotina</taxon>
        <taxon>Eurotiomycetes</taxon>
        <taxon>Chaetothyriomycetidae</taxon>
        <taxon>Chaetothyriales</taxon>
        <taxon>Trichomeriaceae</taxon>
        <taxon>Lithohypha</taxon>
    </lineage>
</organism>
<keyword evidence="13" id="KW-1185">Reference proteome</keyword>
<dbReference type="CDD" id="cd02180">
    <property type="entry name" value="GH16_fungal_KRE6_glucanase"/>
    <property type="match status" value="1"/>
</dbReference>
<comment type="similarity">
    <text evidence="2">Belongs to the SKN1/KRE6 family.</text>
</comment>